<accession>A0ACB5T2I5</accession>
<protein>
    <submittedName>
        <fullName evidence="1">Unnamed protein product</fullName>
    </submittedName>
</protein>
<organism evidence="1 2">
    <name type="scientific">Ambrosiozyma monospora</name>
    <name type="common">Yeast</name>
    <name type="synonym">Endomycopsis monosporus</name>
    <dbReference type="NCBI Taxonomy" id="43982"/>
    <lineage>
        <taxon>Eukaryota</taxon>
        <taxon>Fungi</taxon>
        <taxon>Dikarya</taxon>
        <taxon>Ascomycota</taxon>
        <taxon>Saccharomycotina</taxon>
        <taxon>Pichiomycetes</taxon>
        <taxon>Pichiales</taxon>
        <taxon>Pichiaceae</taxon>
        <taxon>Ambrosiozyma</taxon>
    </lineage>
</organism>
<evidence type="ECO:0000313" key="1">
    <source>
        <dbReference type="EMBL" id="GME79450.1"/>
    </source>
</evidence>
<dbReference type="EMBL" id="BSXS01002602">
    <property type="protein sequence ID" value="GME79450.1"/>
    <property type="molecule type" value="Genomic_DNA"/>
</dbReference>
<comment type="caution">
    <text evidence="1">The sequence shown here is derived from an EMBL/GenBank/DDBJ whole genome shotgun (WGS) entry which is preliminary data.</text>
</comment>
<gene>
    <name evidence="1" type="ORF">Amon02_000395600</name>
</gene>
<reference evidence="1" key="1">
    <citation type="submission" date="2023-04" db="EMBL/GenBank/DDBJ databases">
        <title>Ambrosiozyma monospora NBRC 10751.</title>
        <authorList>
            <person name="Ichikawa N."/>
            <person name="Sato H."/>
            <person name="Tonouchi N."/>
        </authorList>
    </citation>
    <scope>NUCLEOTIDE SEQUENCE</scope>
    <source>
        <strain evidence="1">NBRC 10751</strain>
    </source>
</reference>
<name>A0ACB5T2I5_AMBMO</name>
<proteinExistence type="predicted"/>
<dbReference type="Proteomes" id="UP001165064">
    <property type="component" value="Unassembled WGS sequence"/>
</dbReference>
<sequence>MSTVEDKTELLKTPLHGLYIPVALVLVGVSIMDYHLLPYAIAILVVFLTGQFLYARNKKFVLSADKFQKYELLDKTIISRNSAIYRFALKNEDSRLNIPVGQHLACKVKVGDDELIRYYTPISNQFDEGFFDILVKSYKDGKVSKKFASLTPGQFVEFKGPVGRISYEPNIAEEIVMIAGGSGITPMLQVIGAIITTPEDRTKVKLIYANETENDILLKDELDEFSSKYPGFDVEYVLNDPPEKWNGYIGYITKDLLEKLLPAPSPKRKIFICGPMEMKKSLLKYTEELGWERGTLKSSGTDQVFFF</sequence>
<evidence type="ECO:0000313" key="2">
    <source>
        <dbReference type="Proteomes" id="UP001165064"/>
    </source>
</evidence>
<keyword evidence="2" id="KW-1185">Reference proteome</keyword>